<comment type="catalytic activity">
    <reaction evidence="11">
        <text>(2R)-2,3-dihydroxy-3-methylbutanoate = 3-methyl-2-oxobutanoate + H2O</text>
        <dbReference type="Rhea" id="RHEA:24809"/>
        <dbReference type="ChEBI" id="CHEBI:11851"/>
        <dbReference type="ChEBI" id="CHEBI:15377"/>
        <dbReference type="ChEBI" id="CHEBI:49072"/>
        <dbReference type="EC" id="4.2.1.9"/>
    </reaction>
    <physiologicalReaction direction="left-to-right" evidence="11">
        <dbReference type="Rhea" id="RHEA:24810"/>
    </physiologicalReaction>
</comment>
<comment type="subunit">
    <text evidence="15">Homodimer.</text>
</comment>
<keyword evidence="4 15" id="KW-0001">2Fe-2S</keyword>
<keyword evidence="7 15" id="KW-0408">Iron</keyword>
<comment type="cofactor">
    <cofactor evidence="15">
        <name>[2Fe-2S] cluster</name>
        <dbReference type="ChEBI" id="CHEBI:190135"/>
    </cofactor>
    <text evidence="15">Binds 1 [2Fe-2S] cluster per subunit. This cluster acts as a Lewis acid cofactor.</text>
</comment>
<evidence type="ECO:0000256" key="3">
    <source>
        <dbReference type="ARBA" id="ARBA00022605"/>
    </source>
</evidence>
<dbReference type="HAMAP" id="MF_00012">
    <property type="entry name" value="IlvD"/>
    <property type="match status" value="1"/>
</dbReference>
<dbReference type="InterPro" id="IPR056740">
    <property type="entry name" value="ILV_EDD_C"/>
</dbReference>
<evidence type="ECO:0000256" key="11">
    <source>
        <dbReference type="ARBA" id="ARBA00029304"/>
    </source>
</evidence>
<comment type="similarity">
    <text evidence="2 15">Belongs to the IlvD/Edd family.</text>
</comment>
<evidence type="ECO:0000256" key="13">
    <source>
        <dbReference type="ARBA" id="ARBA00029437"/>
    </source>
</evidence>
<dbReference type="FunFam" id="3.50.30.80:FF:000001">
    <property type="entry name" value="Dihydroxy-acid dehydratase"/>
    <property type="match status" value="1"/>
</dbReference>
<gene>
    <name evidence="15 18" type="primary">ilvD</name>
    <name evidence="18" type="ORF">ABRY99_04065</name>
</gene>
<evidence type="ECO:0000256" key="4">
    <source>
        <dbReference type="ARBA" id="ARBA00022714"/>
    </source>
</evidence>
<dbReference type="AlphaFoldDB" id="A0AB39CLC0"/>
<feature type="binding site" evidence="15">
    <location>
        <position position="447"/>
    </location>
    <ligand>
        <name>Mg(2+)</name>
        <dbReference type="ChEBI" id="CHEBI:18420"/>
    </ligand>
</feature>
<dbReference type="PANTHER" id="PTHR21000:SF5">
    <property type="entry name" value="DIHYDROXY-ACID DEHYDRATASE, MITOCHONDRIAL"/>
    <property type="match status" value="1"/>
</dbReference>
<dbReference type="GO" id="GO:0009097">
    <property type="term" value="P:isoleucine biosynthetic process"/>
    <property type="evidence" value="ECO:0007669"/>
    <property type="project" value="UniProtKB-UniRule"/>
</dbReference>
<feature type="binding site" evidence="15">
    <location>
        <position position="108"/>
    </location>
    <ligand>
        <name>[2Fe-2S] cluster</name>
        <dbReference type="ChEBI" id="CHEBI:190135"/>
    </ligand>
</feature>
<evidence type="ECO:0000256" key="7">
    <source>
        <dbReference type="ARBA" id="ARBA00023004"/>
    </source>
</evidence>
<dbReference type="PANTHER" id="PTHR21000">
    <property type="entry name" value="DIHYDROXY-ACID DEHYDRATASE DAD"/>
    <property type="match status" value="1"/>
</dbReference>
<feature type="active site" description="Proton acceptor" evidence="15">
    <location>
        <position position="473"/>
    </location>
</feature>
<evidence type="ECO:0000259" key="16">
    <source>
        <dbReference type="Pfam" id="PF00920"/>
    </source>
</evidence>
<comment type="pathway">
    <text evidence="12 15">Amino-acid biosynthesis; L-valine biosynthesis; L-valine from pyruvate: step 3/4.</text>
</comment>
<evidence type="ECO:0000259" key="17">
    <source>
        <dbReference type="Pfam" id="PF24877"/>
    </source>
</evidence>
<comment type="cofactor">
    <cofactor evidence="1 15">
        <name>Mg(2+)</name>
        <dbReference type="ChEBI" id="CHEBI:18420"/>
    </cofactor>
</comment>
<dbReference type="Gene3D" id="3.50.30.80">
    <property type="entry name" value="IlvD/EDD C-terminal domain-like"/>
    <property type="match status" value="1"/>
</dbReference>
<dbReference type="GO" id="GO:0004160">
    <property type="term" value="F:dihydroxy-acid dehydratase activity"/>
    <property type="evidence" value="ECO:0007669"/>
    <property type="project" value="UniProtKB-UniRule"/>
</dbReference>
<dbReference type="InterPro" id="IPR042096">
    <property type="entry name" value="Dihydro-acid_dehy_C"/>
</dbReference>
<comment type="caution">
    <text evidence="15">Lacks conserved residue(s) required for the propagation of feature annotation.</text>
</comment>
<dbReference type="RefSeq" id="WP_368643794.1">
    <property type="nucleotide sequence ID" value="NZ_CP158252.1"/>
</dbReference>
<keyword evidence="6 15" id="KW-0460">Magnesium</keyword>
<dbReference type="InterPro" id="IPR004404">
    <property type="entry name" value="DihydroxyA_deHydtase"/>
</dbReference>
<dbReference type="InterPro" id="IPR050165">
    <property type="entry name" value="DHAD_IlvD/Edd"/>
</dbReference>
<evidence type="ECO:0000256" key="2">
    <source>
        <dbReference type="ARBA" id="ARBA00006486"/>
    </source>
</evidence>
<accession>A0AB39CLC0</accession>
<evidence type="ECO:0000256" key="8">
    <source>
        <dbReference type="ARBA" id="ARBA00023014"/>
    </source>
</evidence>
<keyword evidence="9 15" id="KW-0456">Lyase</keyword>
<evidence type="ECO:0000256" key="10">
    <source>
        <dbReference type="ARBA" id="ARBA00023304"/>
    </source>
</evidence>
<comment type="function">
    <text evidence="15">Functions in the biosynthesis of branched-chain amino acids. Catalyzes the dehydration of (2R,3R)-2,3-dihydroxy-3-methylpentanoate (2,3-dihydroxy-3-methylvalerate) into 2-oxo-3-methylpentanoate (2-oxo-3-methylvalerate) and of (2R)-2,3-dihydroxy-3-methylbutanoate (2,3-dihydroxyisovalerate) into 2-oxo-3-methylbutanoate (2-oxoisovalerate), the penultimate precursor to L-isoleucine and L-valine, respectively.</text>
</comment>
<proteinExistence type="inferred from homology"/>
<feature type="binding site" evidence="15">
    <location>
        <position position="82"/>
    </location>
    <ligand>
        <name>Mg(2+)</name>
        <dbReference type="ChEBI" id="CHEBI:18420"/>
    </ligand>
</feature>
<organism evidence="18">
    <name type="scientific">Castellaniella ginsengisoli</name>
    <dbReference type="NCBI Taxonomy" id="546114"/>
    <lineage>
        <taxon>Bacteria</taxon>
        <taxon>Pseudomonadati</taxon>
        <taxon>Pseudomonadota</taxon>
        <taxon>Betaproteobacteria</taxon>
        <taxon>Burkholderiales</taxon>
        <taxon>Alcaligenaceae</taxon>
        <taxon>Castellaniella</taxon>
    </lineage>
</organism>
<dbReference type="PROSITE" id="PS00887">
    <property type="entry name" value="ILVD_EDD_2"/>
    <property type="match status" value="1"/>
</dbReference>
<evidence type="ECO:0000256" key="6">
    <source>
        <dbReference type="ARBA" id="ARBA00022842"/>
    </source>
</evidence>
<feature type="binding site" evidence="15">
    <location>
        <position position="50"/>
    </location>
    <ligand>
        <name>[2Fe-2S] cluster</name>
        <dbReference type="ChEBI" id="CHEBI:190135"/>
    </ligand>
</feature>
<keyword evidence="10 15" id="KW-0100">Branched-chain amino acid biosynthesis</keyword>
<feature type="binding site" description="via carbamate group" evidence="15">
    <location>
        <position position="125"/>
    </location>
    <ligand>
        <name>Mg(2+)</name>
        <dbReference type="ChEBI" id="CHEBI:18420"/>
    </ligand>
</feature>
<comment type="pathway">
    <text evidence="13 15">Amino-acid biosynthesis; L-isoleucine biosynthesis; L-isoleucine from 2-oxobutanoate: step 3/4.</text>
</comment>
<sequence>MAKPLRSSNITQGVARAPNRSMYYALGYTESDFDKPMIGIANGQSTITPCNSGLQPLADAAAAAIKEAGGNPQMFGTPTISDGMAMGTEGMKYSLVSREVIADCVETCVQGQWMDGVLVIGGCDKNMPGGMMGMLRANVPSIYVYGGTILPGSYCGQDLNIVSVFEAVGEHAAGRMSEADLRNIETHAIPCSGSCGGMYTANTMSSAFEALGMSLPYSSTMANVHQEKTDSAAESARALLKAVALDLKPRDIVTRKSIENAVAVVMATGGSTNAVLHILAIAHAAEVEWTIDDFERVRRRVPVICDLKPSGKYLVVDFHRAGGVPQVMKLLLNAGLLHGDCITITGKTMAETLADVPDVPCADQDVIRTLDKALYAQGHLAILKGNLAERGAVAKITGLKNPAITGPARVFNDEQSAMDAILAGKIHAGDVLILRYLGPKGGPGMPEMLAPTSALVGEGLGDSVGLITDGRFSGGTWGMVVGHVAPEAAVGGTIALVEEGDSITIDAHRQLLQVNVSEEVLAARRASWTPPAPRYTRGVQAKFAFNCSDASTGAVLDRFEDRAAGGSRKG</sequence>
<feature type="domain" description="Dihydroxy-acid/6-phosphogluconate dehydratase C-terminal" evidence="17">
    <location>
        <begin position="365"/>
        <end position="554"/>
    </location>
</feature>
<dbReference type="Pfam" id="PF00920">
    <property type="entry name" value="ILVD_EDD_N"/>
    <property type="match status" value="1"/>
</dbReference>
<evidence type="ECO:0000256" key="5">
    <source>
        <dbReference type="ARBA" id="ARBA00022723"/>
    </source>
</evidence>
<feature type="domain" description="Dihydroxy-acid/6-phosphogluconate dehydratase N-terminal" evidence="16">
    <location>
        <begin position="35"/>
        <end position="351"/>
    </location>
</feature>
<dbReference type="PROSITE" id="PS00886">
    <property type="entry name" value="ILVD_EDD_1"/>
    <property type="match status" value="1"/>
</dbReference>
<evidence type="ECO:0000256" key="15">
    <source>
        <dbReference type="HAMAP-Rule" id="MF_00012"/>
    </source>
</evidence>
<dbReference type="Pfam" id="PF24877">
    <property type="entry name" value="ILV_EDD_C"/>
    <property type="match status" value="1"/>
</dbReference>
<dbReference type="EC" id="4.2.1.9" evidence="14 15"/>
<name>A0AB39CLC0_9BURK</name>
<dbReference type="SUPFAM" id="SSF52016">
    <property type="entry name" value="LeuD/IlvD-like"/>
    <property type="match status" value="1"/>
</dbReference>
<dbReference type="InterPro" id="IPR000581">
    <property type="entry name" value="ILV_EDD_N"/>
</dbReference>
<feature type="binding site" evidence="15">
    <location>
        <position position="124"/>
    </location>
    <ligand>
        <name>Mg(2+)</name>
        <dbReference type="ChEBI" id="CHEBI:18420"/>
    </ligand>
</feature>
<dbReference type="GO" id="GO:0051537">
    <property type="term" value="F:2 iron, 2 sulfur cluster binding"/>
    <property type="evidence" value="ECO:0007669"/>
    <property type="project" value="UniProtKB-UniRule"/>
</dbReference>
<evidence type="ECO:0000256" key="12">
    <source>
        <dbReference type="ARBA" id="ARBA00029436"/>
    </source>
</evidence>
<dbReference type="GO" id="GO:0000287">
    <property type="term" value="F:magnesium ion binding"/>
    <property type="evidence" value="ECO:0007669"/>
    <property type="project" value="UniProtKB-UniRule"/>
</dbReference>
<keyword evidence="3 15" id="KW-0028">Amino-acid biosynthesis</keyword>
<evidence type="ECO:0000256" key="9">
    <source>
        <dbReference type="ARBA" id="ARBA00023239"/>
    </source>
</evidence>
<feature type="modified residue" description="N6-carboxylysine" evidence="15">
    <location>
        <position position="125"/>
    </location>
</feature>
<dbReference type="EMBL" id="CP158252">
    <property type="protein sequence ID" value="XDJ42759.1"/>
    <property type="molecule type" value="Genomic_DNA"/>
</dbReference>
<comment type="catalytic activity">
    <reaction evidence="15">
        <text>(2R,3R)-2,3-dihydroxy-3-methylpentanoate = (S)-3-methyl-2-oxopentanoate + H2O</text>
        <dbReference type="Rhea" id="RHEA:27694"/>
        <dbReference type="ChEBI" id="CHEBI:15377"/>
        <dbReference type="ChEBI" id="CHEBI:35146"/>
        <dbReference type="ChEBI" id="CHEBI:49258"/>
        <dbReference type="EC" id="4.2.1.9"/>
    </reaction>
</comment>
<dbReference type="NCBIfam" id="TIGR00110">
    <property type="entry name" value="ilvD"/>
    <property type="match status" value="1"/>
</dbReference>
<keyword evidence="8 15" id="KW-0411">Iron-sulfur</keyword>
<reference evidence="18" key="1">
    <citation type="submission" date="2024-05" db="EMBL/GenBank/DDBJ databases">
        <authorList>
            <person name="Luo Y.-C."/>
            <person name="Nicholds J."/>
            <person name="Mortimer T."/>
            <person name="Maboni G."/>
        </authorList>
    </citation>
    <scope>NUCLEOTIDE SEQUENCE</scope>
    <source>
        <strain evidence="18">153920</strain>
    </source>
</reference>
<protein>
    <recommendedName>
        <fullName evidence="14 15">Dihydroxy-acid dehydratase</fullName>
        <shortName evidence="15">DAD</shortName>
        <ecNumber evidence="14 15">4.2.1.9</ecNumber>
    </recommendedName>
</protein>
<dbReference type="NCBIfam" id="NF002068">
    <property type="entry name" value="PRK00911.1"/>
    <property type="match status" value="1"/>
</dbReference>
<evidence type="ECO:0000256" key="1">
    <source>
        <dbReference type="ARBA" id="ARBA00001946"/>
    </source>
</evidence>
<dbReference type="SUPFAM" id="SSF143975">
    <property type="entry name" value="IlvD/EDD N-terminal domain-like"/>
    <property type="match status" value="1"/>
</dbReference>
<keyword evidence="5 15" id="KW-0479">Metal-binding</keyword>
<dbReference type="InterPro" id="IPR037237">
    <property type="entry name" value="IlvD/EDD_N"/>
</dbReference>
<evidence type="ECO:0000313" key="18">
    <source>
        <dbReference type="EMBL" id="XDJ42759.1"/>
    </source>
</evidence>
<dbReference type="InterPro" id="IPR020558">
    <property type="entry name" value="DiOHA_6PGluconate_deHydtase_CS"/>
</dbReference>
<dbReference type="GO" id="GO:0009099">
    <property type="term" value="P:L-valine biosynthetic process"/>
    <property type="evidence" value="ECO:0007669"/>
    <property type="project" value="UniProtKB-UniRule"/>
</dbReference>
<evidence type="ECO:0000256" key="14">
    <source>
        <dbReference type="ARBA" id="ARBA00029490"/>
    </source>
</evidence>